<dbReference type="EMBL" id="SDIL01000090">
    <property type="protein sequence ID" value="RXK36653.1"/>
    <property type="molecule type" value="Genomic_DNA"/>
</dbReference>
<comment type="caution">
    <text evidence="2">The sequence shown here is derived from an EMBL/GenBank/DDBJ whole genome shotgun (WGS) entry which is preliminary data.</text>
</comment>
<dbReference type="Proteomes" id="UP000289152">
    <property type="component" value="Unassembled WGS sequence"/>
</dbReference>
<reference evidence="2 3" key="1">
    <citation type="submission" date="2016-06" db="EMBL/GenBank/DDBJ databases">
        <title>Evolution of pathogenesis and genome organization in the Tremellales.</title>
        <authorList>
            <person name="Cuomo C."/>
            <person name="Litvintseva A."/>
            <person name="Heitman J."/>
            <person name="Chen Y."/>
            <person name="Sun S."/>
            <person name="Springer D."/>
            <person name="Dromer F."/>
            <person name="Young S."/>
            <person name="Zeng Q."/>
            <person name="Chapman S."/>
            <person name="Gujja S."/>
            <person name="Saif S."/>
            <person name="Birren B."/>
        </authorList>
    </citation>
    <scope>NUCLEOTIDE SEQUENCE [LARGE SCALE GENOMIC DNA]</scope>
    <source>
        <strain evidence="2 3">ATCC 28783</strain>
    </source>
</reference>
<feature type="region of interest" description="Disordered" evidence="1">
    <location>
        <begin position="163"/>
        <end position="183"/>
    </location>
</feature>
<dbReference type="AlphaFoldDB" id="A0A4Q1BGH9"/>
<feature type="compositionally biased region" description="Polar residues" evidence="1">
    <location>
        <begin position="171"/>
        <end position="183"/>
    </location>
</feature>
<evidence type="ECO:0000313" key="3">
    <source>
        <dbReference type="Proteomes" id="UP000289152"/>
    </source>
</evidence>
<dbReference type="OrthoDB" id="10527720at2759"/>
<sequence length="183" mass="20902">MEPTSSAARELARLIMSQSREEWQAALECCTEDCLLDTDDLRIRGKTRIAKVLAFTCSICSDSGLVGEPIWDEHNGTITYTYFRHLKLGPKIVQRTILHLRLITKDKGPEGSWEVFRIGDPKLNMAITRLPILGPIQLWVMRPIMSWFIYLIGSIIYRPPEAGKTKETKQNNDPMTDTTEVEH</sequence>
<keyword evidence="3" id="KW-1185">Reference proteome</keyword>
<dbReference type="InParanoid" id="A0A4Q1BGH9"/>
<proteinExistence type="predicted"/>
<evidence type="ECO:0000313" key="2">
    <source>
        <dbReference type="EMBL" id="RXK36653.1"/>
    </source>
</evidence>
<dbReference type="VEuPathDB" id="FungiDB:TREMEDRAFT_59287"/>
<gene>
    <name evidence="2" type="ORF">M231_06040</name>
</gene>
<organism evidence="2 3">
    <name type="scientific">Tremella mesenterica</name>
    <name type="common">Jelly fungus</name>
    <dbReference type="NCBI Taxonomy" id="5217"/>
    <lineage>
        <taxon>Eukaryota</taxon>
        <taxon>Fungi</taxon>
        <taxon>Dikarya</taxon>
        <taxon>Basidiomycota</taxon>
        <taxon>Agaricomycotina</taxon>
        <taxon>Tremellomycetes</taxon>
        <taxon>Tremellales</taxon>
        <taxon>Tremellaceae</taxon>
        <taxon>Tremella</taxon>
    </lineage>
</organism>
<protein>
    <submittedName>
        <fullName evidence="2">Uncharacterized protein</fullName>
    </submittedName>
</protein>
<accession>A0A4Q1BGH9</accession>
<evidence type="ECO:0000256" key="1">
    <source>
        <dbReference type="SAM" id="MobiDB-lite"/>
    </source>
</evidence>
<name>A0A4Q1BGH9_TREME</name>